<keyword evidence="4 8" id="KW-0547">Nucleotide-binding</keyword>
<proteinExistence type="inferred from homology"/>
<keyword evidence="11" id="KW-1185">Reference proteome</keyword>
<dbReference type="InterPro" id="IPR013611">
    <property type="entry name" value="Transp-assoc_OB_typ2"/>
</dbReference>
<evidence type="ECO:0000313" key="10">
    <source>
        <dbReference type="EMBL" id="MBA8877393.1"/>
    </source>
</evidence>
<feature type="domain" description="ABC transporter" evidence="9">
    <location>
        <begin position="19"/>
        <end position="249"/>
    </location>
</feature>
<dbReference type="PANTHER" id="PTHR42781">
    <property type="entry name" value="SPERMIDINE/PUTRESCINE IMPORT ATP-BINDING PROTEIN POTA"/>
    <property type="match status" value="1"/>
</dbReference>
<dbReference type="PANTHER" id="PTHR42781:SF4">
    <property type="entry name" value="SPERMIDINE_PUTRESCINE IMPORT ATP-BINDING PROTEIN POTA"/>
    <property type="match status" value="1"/>
</dbReference>
<dbReference type="PROSITE" id="PS50893">
    <property type="entry name" value="ABC_TRANSPORTER_2"/>
    <property type="match status" value="1"/>
</dbReference>
<dbReference type="SMART" id="SM00382">
    <property type="entry name" value="AAA"/>
    <property type="match status" value="1"/>
</dbReference>
<comment type="subunit">
    <text evidence="8">The complex is composed of two ATP-binding proteins (PotA), two transmembrane proteins (PotB and PotC) and a solute-binding protein (PotD).</text>
</comment>
<sequence>MMHQTIKGSGVETVKDPYLCLEGVNKKYGLIEVISNLNLEVRKGELIALLGPSGCGKTTTLRMIAGLISPTAGKIAVGGRDVTHIAPHGRDMGLVFQSYALFPHMTVARNVAFGLEMRGLSRAEIGVKVTKALGMVQLEHLAGRKPRELSGGQQQRVALARALVIEPSILLLDEPLSNLDAKLRDEMRTQIRDIQQQLGITTVFVTHDQVEALSMCDRIVVMKGGLIEQVGTPHEIYEHPATPFVASFVGRTNRIKGIRNADGGIRIGSSTIRSAVSAEQGDVMVMVRPHRVQIDWDLTRAERQDETANRIAASLSRITFVGDVIQYHFDVDGSEFIVEESTMKSQADHHPGKQAMLSWSVEDTFVFGANQ</sequence>
<dbReference type="PROSITE" id="PS00211">
    <property type="entry name" value="ABC_TRANSPORTER_1"/>
    <property type="match status" value="1"/>
</dbReference>
<dbReference type="SUPFAM" id="SSF52540">
    <property type="entry name" value="P-loop containing nucleoside triphosphate hydrolases"/>
    <property type="match status" value="1"/>
</dbReference>
<dbReference type="Pfam" id="PF00005">
    <property type="entry name" value="ABC_tran"/>
    <property type="match status" value="1"/>
</dbReference>
<dbReference type="InterPro" id="IPR050093">
    <property type="entry name" value="ABC_SmlMolc_Importer"/>
</dbReference>
<reference evidence="10 11" key="1">
    <citation type="submission" date="2020-07" db="EMBL/GenBank/DDBJ databases">
        <title>Genomic Encyclopedia of Type Strains, Phase IV (KMG-V): Genome sequencing to study the core and pangenomes of soil and plant-associated prokaryotes.</title>
        <authorList>
            <person name="Whitman W."/>
        </authorList>
    </citation>
    <scope>NUCLEOTIDE SEQUENCE [LARGE SCALE GENOMIC DNA]</scope>
    <source>
        <strain evidence="10 11">AN3</strain>
    </source>
</reference>
<dbReference type="NCBIfam" id="TIGR01187">
    <property type="entry name" value="potA"/>
    <property type="match status" value="1"/>
</dbReference>
<dbReference type="Gene3D" id="3.40.50.300">
    <property type="entry name" value="P-loop containing nucleotide triphosphate hydrolases"/>
    <property type="match status" value="1"/>
</dbReference>
<evidence type="ECO:0000256" key="5">
    <source>
        <dbReference type="ARBA" id="ARBA00022840"/>
    </source>
</evidence>
<evidence type="ECO:0000256" key="4">
    <source>
        <dbReference type="ARBA" id="ARBA00022741"/>
    </source>
</evidence>
<dbReference type="InterPro" id="IPR003439">
    <property type="entry name" value="ABC_transporter-like_ATP-bd"/>
</dbReference>
<evidence type="ECO:0000256" key="1">
    <source>
        <dbReference type="ARBA" id="ARBA00004417"/>
    </source>
</evidence>
<dbReference type="Proteomes" id="UP000549052">
    <property type="component" value="Unassembled WGS sequence"/>
</dbReference>
<dbReference type="InterPro" id="IPR008995">
    <property type="entry name" value="Mo/tungstate-bd_C_term_dom"/>
</dbReference>
<dbReference type="GO" id="GO:0016887">
    <property type="term" value="F:ATP hydrolysis activity"/>
    <property type="evidence" value="ECO:0007669"/>
    <property type="project" value="InterPro"/>
</dbReference>
<dbReference type="InterPro" id="IPR003593">
    <property type="entry name" value="AAA+_ATPase"/>
</dbReference>
<dbReference type="AlphaFoldDB" id="A0A839EBR0"/>
<evidence type="ECO:0000256" key="7">
    <source>
        <dbReference type="ARBA" id="ARBA00023136"/>
    </source>
</evidence>
<organism evidence="10 11">
    <name type="scientific">Phyllobacterium myrsinacearum</name>
    <dbReference type="NCBI Taxonomy" id="28101"/>
    <lineage>
        <taxon>Bacteria</taxon>
        <taxon>Pseudomonadati</taxon>
        <taxon>Pseudomonadota</taxon>
        <taxon>Alphaproteobacteria</taxon>
        <taxon>Hyphomicrobiales</taxon>
        <taxon>Phyllobacteriaceae</taxon>
        <taxon>Phyllobacterium</taxon>
    </lineage>
</organism>
<keyword evidence="2 8" id="KW-0813">Transport</keyword>
<evidence type="ECO:0000256" key="8">
    <source>
        <dbReference type="RuleBase" id="RU364083"/>
    </source>
</evidence>
<keyword evidence="5 8" id="KW-0067">ATP-binding</keyword>
<comment type="similarity">
    <text evidence="8">Belongs to the ABC transporter superfamily. Spermidine/putrescine importer (TC 3.A.1.11.1) family.</text>
</comment>
<evidence type="ECO:0000256" key="3">
    <source>
        <dbReference type="ARBA" id="ARBA00022475"/>
    </source>
</evidence>
<dbReference type="GO" id="GO:0005524">
    <property type="term" value="F:ATP binding"/>
    <property type="evidence" value="ECO:0007669"/>
    <property type="project" value="UniProtKB-KW"/>
</dbReference>
<dbReference type="GO" id="GO:0043190">
    <property type="term" value="C:ATP-binding cassette (ABC) transporter complex"/>
    <property type="evidence" value="ECO:0007669"/>
    <property type="project" value="InterPro"/>
</dbReference>
<dbReference type="Gene3D" id="2.40.50.100">
    <property type="match status" value="1"/>
</dbReference>
<dbReference type="InterPro" id="IPR027417">
    <property type="entry name" value="P-loop_NTPase"/>
</dbReference>
<accession>A0A839EBR0</accession>
<dbReference type="SUPFAM" id="SSF50331">
    <property type="entry name" value="MOP-like"/>
    <property type="match status" value="1"/>
</dbReference>
<protein>
    <recommendedName>
        <fullName evidence="8">Spermidine/putrescine import ATP-binding protein PotA</fullName>
        <ecNumber evidence="8">7.6.2.11</ecNumber>
    </recommendedName>
</protein>
<evidence type="ECO:0000259" key="9">
    <source>
        <dbReference type="PROSITE" id="PS50893"/>
    </source>
</evidence>
<gene>
    <name evidence="8" type="primary">potA</name>
    <name evidence="10" type="ORF">FHW16_001075</name>
</gene>
<dbReference type="FunFam" id="3.40.50.300:FF:000042">
    <property type="entry name" value="Maltose/maltodextrin ABC transporter, ATP-binding protein"/>
    <property type="match status" value="1"/>
</dbReference>
<dbReference type="GO" id="GO:0015417">
    <property type="term" value="F:ABC-type polyamine transporter activity"/>
    <property type="evidence" value="ECO:0007669"/>
    <property type="project" value="UniProtKB-EC"/>
</dbReference>
<dbReference type="Pfam" id="PF08402">
    <property type="entry name" value="TOBE_2"/>
    <property type="match status" value="1"/>
</dbReference>
<dbReference type="EMBL" id="JACGXN010000001">
    <property type="protein sequence ID" value="MBA8877393.1"/>
    <property type="molecule type" value="Genomic_DNA"/>
</dbReference>
<comment type="catalytic activity">
    <reaction evidence="8">
        <text>ATP + H2O + polyamine-[polyamine-binding protein]Side 1 = ADP + phosphate + polyamineSide 2 + [polyamine-binding protein]Side 1.</text>
        <dbReference type="EC" id="7.6.2.11"/>
    </reaction>
</comment>
<comment type="function">
    <text evidence="8">Part of the ABC transporter complex PotABCD involved in spermidine/putrescine import. Responsible for energy coupling to the transport system.</text>
</comment>
<keyword evidence="6 8" id="KW-1278">Translocase</keyword>
<comment type="subcellular location">
    <subcellularLocation>
        <location evidence="1">Cell inner membrane</location>
        <topology evidence="1">Peripheral membrane protein</topology>
    </subcellularLocation>
</comment>
<evidence type="ECO:0000256" key="6">
    <source>
        <dbReference type="ARBA" id="ARBA00022967"/>
    </source>
</evidence>
<evidence type="ECO:0000313" key="11">
    <source>
        <dbReference type="Proteomes" id="UP000549052"/>
    </source>
</evidence>
<dbReference type="RefSeq" id="WP_182548067.1">
    <property type="nucleotide sequence ID" value="NZ_JACGXN010000001.1"/>
</dbReference>
<comment type="caution">
    <text evidence="10">The sequence shown here is derived from an EMBL/GenBank/DDBJ whole genome shotgun (WGS) entry which is preliminary data.</text>
</comment>
<keyword evidence="3 8" id="KW-1003">Cell membrane</keyword>
<dbReference type="EC" id="7.6.2.11" evidence="8"/>
<keyword evidence="7 8" id="KW-0472">Membrane</keyword>
<evidence type="ECO:0000256" key="2">
    <source>
        <dbReference type="ARBA" id="ARBA00022448"/>
    </source>
</evidence>
<dbReference type="InterPro" id="IPR005893">
    <property type="entry name" value="PotA-like"/>
</dbReference>
<name>A0A839EBR0_9HYPH</name>
<dbReference type="InterPro" id="IPR017871">
    <property type="entry name" value="ABC_transporter-like_CS"/>
</dbReference>